<proteinExistence type="predicted"/>
<keyword evidence="2" id="KW-1185">Reference proteome</keyword>
<accession>A0ACC2NQE4</accession>
<protein>
    <submittedName>
        <fullName evidence="1">Uncharacterized protein</fullName>
    </submittedName>
</protein>
<gene>
    <name evidence="1" type="ORF">QAD02_004677</name>
</gene>
<comment type="caution">
    <text evidence="1">The sequence shown here is derived from an EMBL/GenBank/DDBJ whole genome shotgun (WGS) entry which is preliminary data.</text>
</comment>
<organism evidence="1 2">
    <name type="scientific">Eretmocerus hayati</name>
    <dbReference type="NCBI Taxonomy" id="131215"/>
    <lineage>
        <taxon>Eukaryota</taxon>
        <taxon>Metazoa</taxon>
        <taxon>Ecdysozoa</taxon>
        <taxon>Arthropoda</taxon>
        <taxon>Hexapoda</taxon>
        <taxon>Insecta</taxon>
        <taxon>Pterygota</taxon>
        <taxon>Neoptera</taxon>
        <taxon>Endopterygota</taxon>
        <taxon>Hymenoptera</taxon>
        <taxon>Apocrita</taxon>
        <taxon>Proctotrupomorpha</taxon>
        <taxon>Chalcidoidea</taxon>
        <taxon>Aphelinidae</taxon>
        <taxon>Aphelininae</taxon>
        <taxon>Eretmocerus</taxon>
    </lineage>
</organism>
<reference evidence="1" key="1">
    <citation type="submission" date="2023-04" db="EMBL/GenBank/DDBJ databases">
        <title>A chromosome-level genome assembly of the parasitoid wasp Eretmocerus hayati.</title>
        <authorList>
            <person name="Zhong Y."/>
            <person name="Liu S."/>
            <person name="Liu Y."/>
        </authorList>
    </citation>
    <scope>NUCLEOTIDE SEQUENCE</scope>
    <source>
        <strain evidence="1">ZJU_SS_LIU_2023</strain>
    </source>
</reference>
<dbReference type="Proteomes" id="UP001239111">
    <property type="component" value="Chromosome 3"/>
</dbReference>
<name>A0ACC2NQE4_9HYME</name>
<evidence type="ECO:0000313" key="1">
    <source>
        <dbReference type="EMBL" id="KAJ8673415.1"/>
    </source>
</evidence>
<sequence length="302" mass="33669">MRSTQTMRVFQASFFLILWSATAGEETILRREKRIYNGNQVDITSFPYYAAIEFLPEGAPVSSSIGGGSIISTQFVLTAAHVVTERTPNQPTTESTIFDESFIEIGHNPYDNSIVYRSWYVIRTGSSLKRMGGSLHYVDLIKIHPNFTTDGVGNVIGDIALVRVMNPFTFDKFRQPIPLLNKSIKNMPGTKAIVVGLGRSEHGYKTELRSMTVQIVDWAQCEKEYADLRPLEKSIFCAGDGIRAICYGDSGSPLVVMNRLAGIASFIKGEECGILGVPDFYTDVFSYRSWIESYVPLSELQN</sequence>
<evidence type="ECO:0000313" key="2">
    <source>
        <dbReference type="Proteomes" id="UP001239111"/>
    </source>
</evidence>
<dbReference type="EMBL" id="CM056743">
    <property type="protein sequence ID" value="KAJ8673415.1"/>
    <property type="molecule type" value="Genomic_DNA"/>
</dbReference>